<dbReference type="GO" id="GO:0008684">
    <property type="term" value="F:2-oxopent-4-enoate hydratase activity"/>
    <property type="evidence" value="ECO:0007669"/>
    <property type="project" value="TreeGrafter"/>
</dbReference>
<evidence type="ECO:0000313" key="2">
    <source>
        <dbReference type="Proteomes" id="UP000681075"/>
    </source>
</evidence>
<dbReference type="EMBL" id="BOPV01000001">
    <property type="protein sequence ID" value="GIL39926.1"/>
    <property type="molecule type" value="Genomic_DNA"/>
</dbReference>
<comment type="caution">
    <text evidence="1">The sequence shown here is derived from an EMBL/GenBank/DDBJ whole genome shotgun (WGS) entry which is preliminary data.</text>
</comment>
<dbReference type="InterPro" id="IPR050772">
    <property type="entry name" value="Hydratase-Decarb/MhpD_sf"/>
</dbReference>
<dbReference type="AlphaFoldDB" id="A0A8S8XFC7"/>
<dbReference type="Gene3D" id="3.90.850.10">
    <property type="entry name" value="Fumarylacetoacetase-like, C-terminal domain"/>
    <property type="match status" value="1"/>
</dbReference>
<dbReference type="Proteomes" id="UP000681075">
    <property type="component" value="Unassembled WGS sequence"/>
</dbReference>
<reference evidence="1" key="1">
    <citation type="submission" date="2021-02" db="EMBL/GenBank/DDBJ databases">
        <title>Genome sequence of Rhodospirillales sp. strain TMPK1 isolated from soil.</title>
        <authorList>
            <person name="Nakai R."/>
            <person name="Kusada H."/>
            <person name="Tamaki H."/>
        </authorList>
    </citation>
    <scope>NUCLEOTIDE SEQUENCE</scope>
    <source>
        <strain evidence="1">TMPK1</strain>
    </source>
</reference>
<organism evidence="1 2">
    <name type="scientific">Roseiterribacter gracilis</name>
    <dbReference type="NCBI Taxonomy" id="2812848"/>
    <lineage>
        <taxon>Bacteria</taxon>
        <taxon>Pseudomonadati</taxon>
        <taxon>Pseudomonadota</taxon>
        <taxon>Alphaproteobacteria</taxon>
        <taxon>Rhodospirillales</taxon>
        <taxon>Roseiterribacteraceae</taxon>
        <taxon>Roseiterribacter</taxon>
    </lineage>
</organism>
<sequence length="251" mass="26090">MTESASAAAHQLLEVRAGRSAPLSVLANAPNDASEALEVQKLVLASIGPVGAWKVGAPGPDATPNTSPLPLSGVLPSDSTVRTRVGIVEGEICFRLVRDLPPREAPYDAQDVFAAIGGCMAAIEVLDSRFTDFESLKLPTALADLQHHGALVLGEPAEAWSFDMFASLDVELNITDAPALRAFASNPGGTDLARLLVWLANSDSARAMGGLQAGQYITTGSWTGKPVVPDGGRATVHFPGFPPVTATIEKA</sequence>
<dbReference type="InterPro" id="IPR036663">
    <property type="entry name" value="Fumarylacetoacetase_C_sf"/>
</dbReference>
<gene>
    <name evidence="1" type="ORF">TMPK1_21630</name>
</gene>
<accession>A0A8S8XFC7</accession>
<keyword evidence="2" id="KW-1185">Reference proteome</keyword>
<dbReference type="PANTHER" id="PTHR30143:SF0">
    <property type="entry name" value="2-KETO-4-PENTENOATE HYDRATASE"/>
    <property type="match status" value="1"/>
</dbReference>
<dbReference type="RefSeq" id="WP_420243044.1">
    <property type="nucleotide sequence ID" value="NZ_BOPV01000001.1"/>
</dbReference>
<name>A0A8S8XFC7_9PROT</name>
<dbReference type="SUPFAM" id="SSF56529">
    <property type="entry name" value="FAH"/>
    <property type="match status" value="1"/>
</dbReference>
<dbReference type="GO" id="GO:0005737">
    <property type="term" value="C:cytoplasm"/>
    <property type="evidence" value="ECO:0007669"/>
    <property type="project" value="TreeGrafter"/>
</dbReference>
<protein>
    <submittedName>
        <fullName evidence="1">Hydratase</fullName>
    </submittedName>
</protein>
<dbReference type="PANTHER" id="PTHR30143">
    <property type="entry name" value="ACID HYDRATASE"/>
    <property type="match status" value="1"/>
</dbReference>
<proteinExistence type="predicted"/>
<evidence type="ECO:0000313" key="1">
    <source>
        <dbReference type="EMBL" id="GIL39926.1"/>
    </source>
</evidence>